<protein>
    <submittedName>
        <fullName evidence="2">Carboxymuconolactone decarboxylase family protein</fullName>
    </submittedName>
</protein>
<accession>A0A7D6I7Y1</accession>
<dbReference type="RefSeq" id="WP_180915374.1">
    <property type="nucleotide sequence ID" value="NZ_CP059165.1"/>
</dbReference>
<reference evidence="2" key="1">
    <citation type="submission" date="2020-07" db="EMBL/GenBank/DDBJ databases">
        <title>Description of Mycobacterium gordonae subsp. intergordonae subsp.nov. and Mycobacterium gordonae subsp. gordonae subsp. nov.</title>
        <authorList>
            <person name="Huang H."/>
        </authorList>
    </citation>
    <scope>NUCLEOTIDE SEQUENCE [LARGE SCALE GENOMIC DNA]</scope>
    <source>
        <strain evidence="2">24T</strain>
    </source>
</reference>
<evidence type="ECO:0000313" key="3">
    <source>
        <dbReference type="Proteomes" id="UP000510682"/>
    </source>
</evidence>
<dbReference type="PANTHER" id="PTHR34846:SF5">
    <property type="entry name" value="CARBOXYMUCONOLACTONE DECARBOXYLASE-LIKE DOMAIN-CONTAINING PROTEIN"/>
    <property type="match status" value="1"/>
</dbReference>
<dbReference type="PANTHER" id="PTHR34846">
    <property type="entry name" value="4-CARBOXYMUCONOLACTONE DECARBOXYLASE FAMILY PROTEIN (AFU_ORTHOLOGUE AFUA_6G11590)"/>
    <property type="match status" value="1"/>
</dbReference>
<organism evidence="2 3">
    <name type="scientific">Mycobacterium vicinigordonae</name>
    <dbReference type="NCBI Taxonomy" id="1719132"/>
    <lineage>
        <taxon>Bacteria</taxon>
        <taxon>Bacillati</taxon>
        <taxon>Actinomycetota</taxon>
        <taxon>Actinomycetes</taxon>
        <taxon>Mycobacteriales</taxon>
        <taxon>Mycobacteriaceae</taxon>
        <taxon>Mycobacterium</taxon>
    </lineage>
</organism>
<keyword evidence="3" id="KW-1185">Reference proteome</keyword>
<evidence type="ECO:0000259" key="1">
    <source>
        <dbReference type="Pfam" id="PF02627"/>
    </source>
</evidence>
<dbReference type="KEGG" id="mgor:H0P51_24320"/>
<dbReference type="GO" id="GO:0051920">
    <property type="term" value="F:peroxiredoxin activity"/>
    <property type="evidence" value="ECO:0007669"/>
    <property type="project" value="InterPro"/>
</dbReference>
<dbReference type="InterPro" id="IPR003779">
    <property type="entry name" value="CMD-like"/>
</dbReference>
<name>A0A7D6I7Y1_9MYCO</name>
<evidence type="ECO:0000313" key="2">
    <source>
        <dbReference type="EMBL" id="QLL06797.1"/>
    </source>
</evidence>
<gene>
    <name evidence="2" type="ORF">H0P51_24320</name>
</gene>
<dbReference type="Pfam" id="PF02627">
    <property type="entry name" value="CMD"/>
    <property type="match status" value="1"/>
</dbReference>
<dbReference type="AlphaFoldDB" id="A0A7D6I7Y1"/>
<feature type="domain" description="Carboxymuconolactone decarboxylase-like" evidence="1">
    <location>
        <begin position="44"/>
        <end position="120"/>
    </location>
</feature>
<dbReference type="Proteomes" id="UP000510682">
    <property type="component" value="Chromosome"/>
</dbReference>
<dbReference type="SUPFAM" id="SSF69118">
    <property type="entry name" value="AhpD-like"/>
    <property type="match status" value="1"/>
</dbReference>
<dbReference type="InterPro" id="IPR029032">
    <property type="entry name" value="AhpD-like"/>
</dbReference>
<sequence length="188" mass="21354">MRLPPLPADQWDESVDQALAVMLPAERRNPRDASNVLATLVNHPALTKAFLRFNVHLLFTSTLPPRIRELAILRAAHRRDCAYEWNHHVDLAKREGVTDNEIEAVRGGGDTWVGDDFERAVLVGVDELDEKSRLSDETWAALGSRLDDRQRMDYVFTVGSYIMLAMALNTFGVQVEKTHQTTETEDER</sequence>
<reference evidence="2" key="2">
    <citation type="submission" date="2020-07" db="EMBL/GenBank/DDBJ databases">
        <authorList>
            <person name="Yu X."/>
        </authorList>
    </citation>
    <scope>NUCLEOTIDE SEQUENCE [LARGE SCALE GENOMIC DNA]</scope>
    <source>
        <strain evidence="2">24T</strain>
    </source>
</reference>
<proteinExistence type="predicted"/>
<dbReference type="EMBL" id="CP059165">
    <property type="protein sequence ID" value="QLL06797.1"/>
    <property type="molecule type" value="Genomic_DNA"/>
</dbReference>
<dbReference type="Gene3D" id="1.20.1290.10">
    <property type="entry name" value="AhpD-like"/>
    <property type="match status" value="1"/>
</dbReference>